<dbReference type="SUPFAM" id="SSF52266">
    <property type="entry name" value="SGNH hydrolase"/>
    <property type="match status" value="1"/>
</dbReference>
<dbReference type="InterPro" id="IPR037459">
    <property type="entry name" value="RhgT-like"/>
</dbReference>
<gene>
    <name evidence="5" type="ORF">DFR58_102245</name>
</gene>
<dbReference type="PANTHER" id="PTHR43695:SF1">
    <property type="entry name" value="RHAMNOGALACTURONAN ACETYLESTERASE"/>
    <property type="match status" value="1"/>
</dbReference>
<keyword evidence="6" id="KW-1185">Reference proteome</keyword>
<dbReference type="PROSITE" id="PS00018">
    <property type="entry name" value="EF_HAND_1"/>
    <property type="match status" value="1"/>
</dbReference>
<feature type="domain" description="CBM6" evidence="3">
    <location>
        <begin position="105"/>
        <end position="229"/>
    </location>
</feature>
<dbReference type="InterPro" id="IPR036439">
    <property type="entry name" value="Dockerin_dom_sf"/>
</dbReference>
<dbReference type="Gene3D" id="1.10.1330.10">
    <property type="entry name" value="Dockerin domain"/>
    <property type="match status" value="1"/>
</dbReference>
<dbReference type="Gene3D" id="3.40.50.1110">
    <property type="entry name" value="SGNH hydrolase"/>
    <property type="match status" value="1"/>
</dbReference>
<dbReference type="SUPFAM" id="SSF63446">
    <property type="entry name" value="Type I dockerin domain"/>
    <property type="match status" value="1"/>
</dbReference>
<evidence type="ECO:0000313" key="5">
    <source>
        <dbReference type="EMBL" id="RCX20172.1"/>
    </source>
</evidence>
<dbReference type="GO" id="GO:0016788">
    <property type="term" value="F:hydrolase activity, acting on ester bonds"/>
    <property type="evidence" value="ECO:0007669"/>
    <property type="project" value="InterPro"/>
</dbReference>
<dbReference type="Pfam" id="PF00404">
    <property type="entry name" value="Dockerin_1"/>
    <property type="match status" value="1"/>
</dbReference>
<dbReference type="InterPro" id="IPR005084">
    <property type="entry name" value="CBM6"/>
</dbReference>
<sequence length="454" mass="49392">MKRKIVIMAVLFTMLLAFGKGSLVNSAQIIYGDVNGDGHVNTLDLSQMKKKILGIIEDFPDAGGSHAADVNADGAVDTIDFALIKKYILGLIDVFPADQSVIPVAIFQAEDAYIYNGVKETINSGYTGEGYANYNNETSSYVEWIVNVKNSGDQTLTFRYANGTAADRPMEIKINGRTINTNLSFAPTASWTTWAEVSLSASLNKGDNTIRASSVTSTGGPNVDYLSVTNASVPETKPFTGATVYICGDSTVMTYNASYYPQAGWGQMISKYFNSNVTFVNRAIGGRSSKSFVEEGRLDSILNVIKPNDYLFIQFGHNDATISNPERYAAPYTTYKEYLGRYIDGARAKGAIPVLITPVARLNYSNNTFKNDFPDYCTAMKQVASEKAVVLIDLMTLSLNYYASIGYNEAYKLYLVSSNGSDYTHFTEAGADAIAGIISREVKKLNIPLAGGVK</sequence>
<comment type="caution">
    <text evidence="5">The sequence shown here is derived from an EMBL/GenBank/DDBJ whole genome shotgun (WGS) entry which is preliminary data.</text>
</comment>
<evidence type="ECO:0000313" key="6">
    <source>
        <dbReference type="Proteomes" id="UP000253034"/>
    </source>
</evidence>
<dbReference type="RefSeq" id="WP_207659098.1">
    <property type="nucleotide sequence ID" value="NZ_QPJT01000002.1"/>
</dbReference>
<name>A0A369BF67_9FIRM</name>
<dbReference type="PROSITE" id="PS51766">
    <property type="entry name" value="DOCKERIN"/>
    <property type="match status" value="1"/>
</dbReference>
<dbReference type="PANTHER" id="PTHR43695">
    <property type="entry name" value="PUTATIVE (AFU_ORTHOLOGUE AFUA_2G17250)-RELATED"/>
    <property type="match status" value="1"/>
</dbReference>
<dbReference type="Proteomes" id="UP000253034">
    <property type="component" value="Unassembled WGS sequence"/>
</dbReference>
<dbReference type="InterPro" id="IPR002105">
    <property type="entry name" value="Dockerin_1_rpt"/>
</dbReference>
<dbReference type="InterPro" id="IPR018247">
    <property type="entry name" value="EF_Hand_1_Ca_BS"/>
</dbReference>
<proteinExistence type="inferred from homology"/>
<dbReference type="EMBL" id="QPJT01000002">
    <property type="protein sequence ID" value="RCX20172.1"/>
    <property type="molecule type" value="Genomic_DNA"/>
</dbReference>
<comment type="similarity">
    <text evidence="1">Belongs to the 'GDSL' lipolytic enzyme family.</text>
</comment>
<dbReference type="Gene3D" id="2.60.120.260">
    <property type="entry name" value="Galactose-binding domain-like"/>
    <property type="match status" value="1"/>
</dbReference>
<evidence type="ECO:0000259" key="3">
    <source>
        <dbReference type="PROSITE" id="PS51175"/>
    </source>
</evidence>
<dbReference type="PROSITE" id="PS51175">
    <property type="entry name" value="CBM6"/>
    <property type="match status" value="1"/>
</dbReference>
<dbReference type="InterPro" id="IPR016134">
    <property type="entry name" value="Dockerin_dom"/>
</dbReference>
<reference evidence="5 6" key="1">
    <citation type="submission" date="2018-07" db="EMBL/GenBank/DDBJ databases">
        <title>Genomic Encyclopedia of Type Strains, Phase IV (KMG-IV): sequencing the most valuable type-strain genomes for metagenomic binning, comparative biology and taxonomic classification.</title>
        <authorList>
            <person name="Goeker M."/>
        </authorList>
    </citation>
    <scope>NUCLEOTIDE SEQUENCE [LARGE SCALE GENOMIC DNA]</scope>
    <source>
        <strain evidence="5 6">DSM 27016</strain>
    </source>
</reference>
<organism evidence="5 6">
    <name type="scientific">Anaerobacterium chartisolvens</name>
    <dbReference type="NCBI Taxonomy" id="1297424"/>
    <lineage>
        <taxon>Bacteria</taxon>
        <taxon>Bacillati</taxon>
        <taxon>Bacillota</taxon>
        <taxon>Clostridia</taxon>
        <taxon>Eubacteriales</taxon>
        <taxon>Oscillospiraceae</taxon>
        <taxon>Anaerobacterium</taxon>
    </lineage>
</organism>
<dbReference type="CDD" id="cd01821">
    <property type="entry name" value="Rhamnogalacturan_acetylesterase_like"/>
    <property type="match status" value="1"/>
</dbReference>
<evidence type="ECO:0000256" key="2">
    <source>
        <dbReference type="ARBA" id="ARBA00022801"/>
    </source>
</evidence>
<evidence type="ECO:0000256" key="1">
    <source>
        <dbReference type="ARBA" id="ARBA00008668"/>
    </source>
</evidence>
<dbReference type="InterPro" id="IPR036514">
    <property type="entry name" value="SGNH_hydro_sf"/>
</dbReference>
<dbReference type="CDD" id="cd14256">
    <property type="entry name" value="Dockerin_I"/>
    <property type="match status" value="1"/>
</dbReference>
<dbReference type="Pfam" id="PF00657">
    <property type="entry name" value="Lipase_GDSL"/>
    <property type="match status" value="1"/>
</dbReference>
<feature type="domain" description="Dockerin" evidence="4">
    <location>
        <begin position="27"/>
        <end position="97"/>
    </location>
</feature>
<protein>
    <submittedName>
        <fullName evidence="5">Lysophospholipase L1-like esterase</fullName>
    </submittedName>
</protein>
<dbReference type="GO" id="GO:0000272">
    <property type="term" value="P:polysaccharide catabolic process"/>
    <property type="evidence" value="ECO:0007669"/>
    <property type="project" value="InterPro"/>
</dbReference>
<evidence type="ECO:0000259" key="4">
    <source>
        <dbReference type="PROSITE" id="PS51766"/>
    </source>
</evidence>
<dbReference type="GO" id="GO:0004553">
    <property type="term" value="F:hydrolase activity, hydrolyzing O-glycosyl compounds"/>
    <property type="evidence" value="ECO:0007669"/>
    <property type="project" value="InterPro"/>
</dbReference>
<dbReference type="Pfam" id="PF03422">
    <property type="entry name" value="CBM_6"/>
    <property type="match status" value="1"/>
</dbReference>
<dbReference type="CDD" id="cd04082">
    <property type="entry name" value="CBM35_pectate_lyase-like"/>
    <property type="match status" value="1"/>
</dbReference>
<dbReference type="InterPro" id="IPR001087">
    <property type="entry name" value="GDSL"/>
</dbReference>
<dbReference type="SUPFAM" id="SSF49785">
    <property type="entry name" value="Galactose-binding domain-like"/>
    <property type="match status" value="1"/>
</dbReference>
<dbReference type="AlphaFoldDB" id="A0A369BF67"/>
<dbReference type="InterPro" id="IPR008979">
    <property type="entry name" value="Galactose-bd-like_sf"/>
</dbReference>
<accession>A0A369BF67</accession>
<dbReference type="GO" id="GO:0030246">
    <property type="term" value="F:carbohydrate binding"/>
    <property type="evidence" value="ECO:0007669"/>
    <property type="project" value="InterPro"/>
</dbReference>
<keyword evidence="2" id="KW-0378">Hydrolase</keyword>